<evidence type="ECO:0000256" key="2">
    <source>
        <dbReference type="ARBA" id="ARBA00005581"/>
    </source>
</evidence>
<keyword evidence="3 6" id="KW-0713">Self-incompatibility</keyword>
<dbReference type="EMBL" id="JBDFQZ010000010">
    <property type="protein sequence ID" value="KAK9683156.1"/>
    <property type="molecule type" value="Genomic_DNA"/>
</dbReference>
<comment type="subcellular location">
    <subcellularLocation>
        <location evidence="1 6">Secreted</location>
    </subcellularLocation>
</comment>
<name>A0AAW1I2F7_SAPOF</name>
<evidence type="ECO:0000256" key="4">
    <source>
        <dbReference type="ARBA" id="ARBA00022525"/>
    </source>
</evidence>
<protein>
    <recommendedName>
        <fullName evidence="6">S-protein homolog</fullName>
    </recommendedName>
</protein>
<organism evidence="7 8">
    <name type="scientific">Saponaria officinalis</name>
    <name type="common">Common soapwort</name>
    <name type="synonym">Lychnis saponaria</name>
    <dbReference type="NCBI Taxonomy" id="3572"/>
    <lineage>
        <taxon>Eukaryota</taxon>
        <taxon>Viridiplantae</taxon>
        <taxon>Streptophyta</taxon>
        <taxon>Embryophyta</taxon>
        <taxon>Tracheophyta</taxon>
        <taxon>Spermatophyta</taxon>
        <taxon>Magnoliopsida</taxon>
        <taxon>eudicotyledons</taxon>
        <taxon>Gunneridae</taxon>
        <taxon>Pentapetalae</taxon>
        <taxon>Caryophyllales</taxon>
        <taxon>Caryophyllaceae</taxon>
        <taxon>Caryophylleae</taxon>
        <taxon>Saponaria</taxon>
    </lineage>
</organism>
<proteinExistence type="inferred from homology"/>
<keyword evidence="8" id="KW-1185">Reference proteome</keyword>
<keyword evidence="4 6" id="KW-0964">Secreted</keyword>
<feature type="chain" id="PRO_5043100163" description="S-protein homolog" evidence="6">
    <location>
        <begin position="30"/>
        <end position="142"/>
    </location>
</feature>
<dbReference type="Pfam" id="PF05938">
    <property type="entry name" value="Self-incomp_S1"/>
    <property type="match status" value="1"/>
</dbReference>
<dbReference type="PANTHER" id="PTHR31232:SF149">
    <property type="entry name" value="S-PROTEIN HOMOLOG"/>
    <property type="match status" value="1"/>
</dbReference>
<dbReference type="GO" id="GO:0005576">
    <property type="term" value="C:extracellular region"/>
    <property type="evidence" value="ECO:0007669"/>
    <property type="project" value="UniProtKB-SubCell"/>
</dbReference>
<evidence type="ECO:0000256" key="1">
    <source>
        <dbReference type="ARBA" id="ARBA00004613"/>
    </source>
</evidence>
<evidence type="ECO:0000313" key="7">
    <source>
        <dbReference type="EMBL" id="KAK9683156.1"/>
    </source>
</evidence>
<dbReference type="AlphaFoldDB" id="A0AAW1I2F7"/>
<comment type="caution">
    <text evidence="7">The sequence shown here is derived from an EMBL/GenBank/DDBJ whole genome shotgun (WGS) entry which is preliminary data.</text>
</comment>
<comment type="similarity">
    <text evidence="2 6">Belongs to the plant self-incompatibility (S1) protein family.</text>
</comment>
<keyword evidence="5 6" id="KW-0732">Signal</keyword>
<feature type="signal peptide" evidence="6">
    <location>
        <begin position="1"/>
        <end position="29"/>
    </location>
</feature>
<accession>A0AAW1I2F7</accession>
<dbReference type="InterPro" id="IPR010264">
    <property type="entry name" value="Self-incomp_S1"/>
</dbReference>
<evidence type="ECO:0000256" key="3">
    <source>
        <dbReference type="ARBA" id="ARBA00022471"/>
    </source>
</evidence>
<gene>
    <name evidence="7" type="ORF">RND81_10G120100</name>
</gene>
<evidence type="ECO:0000256" key="6">
    <source>
        <dbReference type="RuleBase" id="RU367044"/>
    </source>
</evidence>
<dbReference type="PANTHER" id="PTHR31232">
    <property type="match status" value="1"/>
</dbReference>
<evidence type="ECO:0000313" key="8">
    <source>
        <dbReference type="Proteomes" id="UP001443914"/>
    </source>
</evidence>
<evidence type="ECO:0000256" key="5">
    <source>
        <dbReference type="ARBA" id="ARBA00022729"/>
    </source>
</evidence>
<dbReference type="Proteomes" id="UP001443914">
    <property type="component" value="Unassembled WGS sequence"/>
</dbReference>
<sequence>MINPLNNNHGLMIAFILIIFTSLFYSSQAGLQEDAFVRVINDLSNGKSLQVHCASKDDDLGIHKLAQNGEYYEFKFGPSLLRNTLFHCDLIWDNKTHSFVIYDQNRDAAQCWDQCYWKIKESGPCRLNSKTNNYDVCYNGYT</sequence>
<reference evidence="7" key="1">
    <citation type="submission" date="2024-03" db="EMBL/GenBank/DDBJ databases">
        <title>WGS assembly of Saponaria officinalis var. Norfolk2.</title>
        <authorList>
            <person name="Jenkins J."/>
            <person name="Shu S."/>
            <person name="Grimwood J."/>
            <person name="Barry K."/>
            <person name="Goodstein D."/>
            <person name="Schmutz J."/>
            <person name="Leebens-Mack J."/>
            <person name="Osbourn A."/>
        </authorList>
    </citation>
    <scope>NUCLEOTIDE SEQUENCE [LARGE SCALE GENOMIC DNA]</scope>
    <source>
        <strain evidence="7">JIC</strain>
    </source>
</reference>
<dbReference type="GO" id="GO:0060320">
    <property type="term" value="P:rejection of self pollen"/>
    <property type="evidence" value="ECO:0007669"/>
    <property type="project" value="UniProtKB-KW"/>
</dbReference>